<dbReference type="AlphaFoldDB" id="A0A383A0Q5"/>
<gene>
    <name evidence="2" type="ORF">METZ01_LOCUS453372</name>
</gene>
<feature type="compositionally biased region" description="Basic residues" evidence="1">
    <location>
        <begin position="1"/>
        <end position="11"/>
    </location>
</feature>
<organism evidence="2">
    <name type="scientific">marine metagenome</name>
    <dbReference type="NCBI Taxonomy" id="408172"/>
    <lineage>
        <taxon>unclassified sequences</taxon>
        <taxon>metagenomes</taxon>
        <taxon>ecological metagenomes</taxon>
    </lineage>
</organism>
<evidence type="ECO:0000256" key="1">
    <source>
        <dbReference type="SAM" id="MobiDB-lite"/>
    </source>
</evidence>
<name>A0A383A0Q5_9ZZZZ</name>
<proteinExistence type="predicted"/>
<dbReference type="EMBL" id="UINC01187673">
    <property type="protein sequence ID" value="SVE00518.1"/>
    <property type="molecule type" value="Genomic_DNA"/>
</dbReference>
<protein>
    <submittedName>
        <fullName evidence="2">Uncharacterized protein</fullName>
    </submittedName>
</protein>
<sequence length="40" mass="4530">MLTHDTKHRSGRGIAPRVNHNDPKLIRLPKQGVPCEWTGL</sequence>
<evidence type="ECO:0000313" key="2">
    <source>
        <dbReference type="EMBL" id="SVE00518.1"/>
    </source>
</evidence>
<feature type="region of interest" description="Disordered" evidence="1">
    <location>
        <begin position="1"/>
        <end position="27"/>
    </location>
</feature>
<reference evidence="2" key="1">
    <citation type="submission" date="2018-05" db="EMBL/GenBank/DDBJ databases">
        <authorList>
            <person name="Lanie J.A."/>
            <person name="Ng W.-L."/>
            <person name="Kazmierczak K.M."/>
            <person name="Andrzejewski T.M."/>
            <person name="Davidsen T.M."/>
            <person name="Wayne K.J."/>
            <person name="Tettelin H."/>
            <person name="Glass J.I."/>
            <person name="Rusch D."/>
            <person name="Podicherti R."/>
            <person name="Tsui H.-C.T."/>
            <person name="Winkler M.E."/>
        </authorList>
    </citation>
    <scope>NUCLEOTIDE SEQUENCE</scope>
</reference>
<feature type="non-terminal residue" evidence="2">
    <location>
        <position position="40"/>
    </location>
</feature>
<accession>A0A383A0Q5</accession>